<keyword evidence="1" id="KW-0472">Membrane</keyword>
<evidence type="ECO:0000313" key="3">
    <source>
        <dbReference type="Proteomes" id="UP001185015"/>
    </source>
</evidence>
<feature type="transmembrane region" description="Helical" evidence="1">
    <location>
        <begin position="562"/>
        <end position="580"/>
    </location>
</feature>
<dbReference type="AlphaFoldDB" id="A0AA90ZDH9"/>
<sequence>MTSTASAATTIDLQDPEGKYTFKITFQNGEKIEYDPGYYVEGRGGYVNISFEDSWDHQNTVDVKIEVEGADIKEWELLKKGFPIKRSYETTDEFALPFSSGCTQLKYCGSFYTVHVTSKGSKGSANLPFILVATADETDDFFITPTYQEIEYGKTIDFTLKNERNGIYSEIDHNEVKWIVGQSKSLSEYRDNVIIGTIDKSGVFTSQEIGTCTVFARMDGKIVDQAEVVVTCPSDKKADLQEVIRLYQLRIPEGPYHRDLKAGDVWPPFSSMNPGYATNLYSIANDKYGEFTCGGYQHQVLVFLSKIQSTPGECHLLDGYDFGPIEGSYSAHHAVVVYPKGTDWKRTGMVFDPWYHQKPEAMTISVWEDVFSPIAGDTSPGYRNEFNSTKDPNDYQYAAWTVAGDLVSESVELIGDAGALVGFGQCPVNILITDSNGRQLGAVDDSNMVFDIPDAFITKMADGEGGYSWYFILQNTDEYDVDITGFDDGNFEFFVMNTNTGQLQDYGEQVIRDGETAEVELDPQDSATPMRMPDGSEVIPTVEELVIPEISGSTMTLEDIELPGFDILLSIFAVFLVMLFRRR</sequence>
<reference evidence="2 3" key="1">
    <citation type="submission" date="2023-07" db="EMBL/GenBank/DDBJ databases">
        <title>Genomic Encyclopedia of Type Strains, Phase IV (KMG-IV): sequencing the most valuable type-strain genomes for metagenomic binning, comparative biology and taxonomic classification.</title>
        <authorList>
            <person name="Goeker M."/>
        </authorList>
    </citation>
    <scope>NUCLEOTIDE SEQUENCE [LARGE SCALE GENOMIC DNA]</scope>
    <source>
        <strain evidence="2 3">DSM 17273</strain>
    </source>
</reference>
<dbReference type="EMBL" id="JAVDQI010000009">
    <property type="protein sequence ID" value="MDR6223523.1"/>
    <property type="molecule type" value="Genomic_DNA"/>
</dbReference>
<evidence type="ECO:0000256" key="1">
    <source>
        <dbReference type="SAM" id="Phobius"/>
    </source>
</evidence>
<keyword evidence="1" id="KW-0812">Transmembrane</keyword>
<protein>
    <submittedName>
        <fullName evidence="2">Uncharacterized protein</fullName>
    </submittedName>
</protein>
<comment type="caution">
    <text evidence="2">The sequence shown here is derived from an EMBL/GenBank/DDBJ whole genome shotgun (WGS) entry which is preliminary data.</text>
</comment>
<name>A0AA90ZDH9_9EURY</name>
<gene>
    <name evidence="2" type="ORF">J2750_001993</name>
</gene>
<accession>A0AA90ZDH9</accession>
<dbReference type="RefSeq" id="WP_309740882.1">
    <property type="nucleotide sequence ID" value="NZ_JAVDQI010000009.1"/>
</dbReference>
<proteinExistence type="predicted"/>
<dbReference type="Proteomes" id="UP001185015">
    <property type="component" value="Unassembled WGS sequence"/>
</dbReference>
<organism evidence="2 3">
    <name type="scientific">Methanococcoides alaskense</name>
    <dbReference type="NCBI Taxonomy" id="325778"/>
    <lineage>
        <taxon>Archaea</taxon>
        <taxon>Methanobacteriati</taxon>
        <taxon>Methanobacteriota</taxon>
        <taxon>Stenosarchaea group</taxon>
        <taxon>Methanomicrobia</taxon>
        <taxon>Methanosarcinales</taxon>
        <taxon>Methanosarcinaceae</taxon>
        <taxon>Methanococcoides</taxon>
    </lineage>
</organism>
<evidence type="ECO:0000313" key="2">
    <source>
        <dbReference type="EMBL" id="MDR6223523.1"/>
    </source>
</evidence>
<keyword evidence="3" id="KW-1185">Reference proteome</keyword>
<keyword evidence="1" id="KW-1133">Transmembrane helix</keyword>